<dbReference type="EMBL" id="NKTX01000015">
    <property type="protein sequence ID" value="PYD82057.1"/>
    <property type="molecule type" value="Genomic_DNA"/>
</dbReference>
<proteinExistence type="predicted"/>
<dbReference type="Proteomes" id="UP000247417">
    <property type="component" value="Unassembled WGS sequence"/>
</dbReference>
<reference evidence="1 2" key="1">
    <citation type="submission" date="2017-07" db="EMBL/GenBank/DDBJ databases">
        <title>A draft genome sequence of Komagataeibacter oboediens LMG 18849.</title>
        <authorList>
            <person name="Skraban J."/>
            <person name="Cleenwerck I."/>
            <person name="Vandamme P."/>
            <person name="Trcek J."/>
        </authorList>
    </citation>
    <scope>NUCLEOTIDE SEQUENCE [LARGE SCALE GENOMIC DNA]</scope>
    <source>
        <strain evidence="1 2">LMG 18849</strain>
    </source>
</reference>
<name>A0A318QQK6_9PROT</name>
<evidence type="ECO:0000313" key="1">
    <source>
        <dbReference type="EMBL" id="PYD82057.1"/>
    </source>
</evidence>
<accession>A0A318QQK6</accession>
<evidence type="ECO:0000313" key="2">
    <source>
        <dbReference type="Proteomes" id="UP000247417"/>
    </source>
</evidence>
<gene>
    <name evidence="1" type="ORF">CFR80_08675</name>
</gene>
<comment type="caution">
    <text evidence="1">The sequence shown here is derived from an EMBL/GenBank/DDBJ whole genome shotgun (WGS) entry which is preliminary data.</text>
</comment>
<organism evidence="1 2">
    <name type="scientific">Komagataeibacter oboediens</name>
    <dbReference type="NCBI Taxonomy" id="65958"/>
    <lineage>
        <taxon>Bacteria</taxon>
        <taxon>Pseudomonadati</taxon>
        <taxon>Pseudomonadota</taxon>
        <taxon>Alphaproteobacteria</taxon>
        <taxon>Acetobacterales</taxon>
        <taxon>Acetobacteraceae</taxon>
        <taxon>Komagataeibacter</taxon>
    </lineage>
</organism>
<sequence>MPWGQGKDGCFSCYIDNGMKSCRQPATGLPDGPDLSPYFMDTGIMLVRPDSRAVDYPIFIGGISSLTSENPLDHAIFAPAAQSRNRGGRSWQGMPAC</sequence>
<dbReference type="AlphaFoldDB" id="A0A318QQK6"/>
<protein>
    <submittedName>
        <fullName evidence="1">Uncharacterized protein</fullName>
    </submittedName>
</protein>